<evidence type="ECO:0000256" key="11">
    <source>
        <dbReference type="ARBA" id="ARBA00031158"/>
    </source>
</evidence>
<name>A0A7X2V6L0_9BACI</name>
<evidence type="ECO:0000256" key="10">
    <source>
        <dbReference type="ARBA" id="ARBA00029939"/>
    </source>
</evidence>
<dbReference type="Pfam" id="PF13434">
    <property type="entry name" value="Lys_Orn_oxgnase"/>
    <property type="match status" value="1"/>
</dbReference>
<keyword evidence="15" id="KW-0503">Monooxygenase</keyword>
<accession>A0A7X2V6L0</accession>
<proteinExistence type="inferred from homology"/>
<evidence type="ECO:0000256" key="8">
    <source>
        <dbReference type="ARBA" id="ARBA00022857"/>
    </source>
</evidence>
<comment type="cofactor">
    <cofactor evidence="1">
        <name>FAD</name>
        <dbReference type="ChEBI" id="CHEBI:57692"/>
    </cofactor>
</comment>
<dbReference type="Gene3D" id="3.50.50.60">
    <property type="entry name" value="FAD/NAD(P)-binding domain"/>
    <property type="match status" value="1"/>
</dbReference>
<sequence>MKMYDVIGIGLGPSNLSLAALLEESTGLQALFFEEKESFTWHPGLLLEETTLQVPFMADLVTMANPRSEYTFLNYLKETGKLYLFFSYNEFTIPRAEYNQYLTWAANKLGNIRYSSKAVNVELDEKGYIVTVFNAKTKTYIQYFAHHIVMGTGQVPNVPVHVNDEWRDRVFPALRYAFKREELLNLNHITVVGSGQSAAEIFFDLMEHQNSHSFTVEWITRSPALRELETTKFRLEMFTPAYVQYFEELSFEKRKEGLAYFYQLRNGINPETLDKIYRKLYHRSLSSNSIRASIRLHTELESIEHGFILNLKHLEEERSLSTRTDAVILATGLKPNIPHWFHENFSHLIEWESDQHYKVGRDYSLSFKEPNPHHFFILTGLDQSHGTASTNLKLSVFRNQLIINKLAGYELFKIESTTSFQSFSSAVQGDDSFQKDMEVVRDVSYY</sequence>
<comment type="pathway">
    <text evidence="2">Siderophore biosynthesis.</text>
</comment>
<evidence type="ECO:0000256" key="12">
    <source>
        <dbReference type="ARBA" id="ARBA00032493"/>
    </source>
</evidence>
<evidence type="ECO:0000256" key="13">
    <source>
        <dbReference type="ARBA" id="ARBA00032738"/>
    </source>
</evidence>
<dbReference type="AlphaFoldDB" id="A0A7X2V6L0"/>
<evidence type="ECO:0000256" key="6">
    <source>
        <dbReference type="ARBA" id="ARBA00022630"/>
    </source>
</evidence>
<keyword evidence="9" id="KW-0560">Oxidoreductase</keyword>
<keyword evidence="6" id="KW-0285">Flavoprotein</keyword>
<dbReference type="InterPro" id="IPR025700">
    <property type="entry name" value="Lys/Orn_oxygenase"/>
</dbReference>
<evidence type="ECO:0000256" key="3">
    <source>
        <dbReference type="ARBA" id="ARBA00007588"/>
    </source>
</evidence>
<dbReference type="PANTHER" id="PTHR42802">
    <property type="entry name" value="MONOOXYGENASE"/>
    <property type="match status" value="1"/>
</dbReference>
<evidence type="ECO:0000256" key="1">
    <source>
        <dbReference type="ARBA" id="ARBA00001974"/>
    </source>
</evidence>
<evidence type="ECO:0000256" key="2">
    <source>
        <dbReference type="ARBA" id="ARBA00004924"/>
    </source>
</evidence>
<protein>
    <recommendedName>
        <fullName evidence="5">L-lysine N6-monooxygenase MbtG</fullName>
        <ecNumber evidence="4">1.14.13.59</ecNumber>
    </recommendedName>
    <alternativeName>
        <fullName evidence="13">Lysine 6-N-hydroxylase</fullName>
    </alternativeName>
    <alternativeName>
        <fullName evidence="12">Lysine N6-hydroxylase</fullName>
    </alternativeName>
    <alternativeName>
        <fullName evidence="10">Lysine-N-oxygenase</fullName>
    </alternativeName>
    <alternativeName>
        <fullName evidence="11">Mycobactin synthase protein G</fullName>
    </alternativeName>
</protein>
<evidence type="ECO:0000256" key="5">
    <source>
        <dbReference type="ARBA" id="ARBA00016406"/>
    </source>
</evidence>
<organism evidence="15 16">
    <name type="scientific">Metabacillus mangrovi</name>
    <dbReference type="NCBI Taxonomy" id="1491830"/>
    <lineage>
        <taxon>Bacteria</taxon>
        <taxon>Bacillati</taxon>
        <taxon>Bacillota</taxon>
        <taxon>Bacilli</taxon>
        <taxon>Bacillales</taxon>
        <taxon>Bacillaceae</taxon>
        <taxon>Metabacillus</taxon>
    </lineage>
</organism>
<evidence type="ECO:0000256" key="9">
    <source>
        <dbReference type="ARBA" id="ARBA00023002"/>
    </source>
</evidence>
<keyword evidence="8" id="KW-0521">NADP</keyword>
<dbReference type="InterPro" id="IPR036188">
    <property type="entry name" value="FAD/NAD-bd_sf"/>
</dbReference>
<dbReference type="SUPFAM" id="SSF51905">
    <property type="entry name" value="FAD/NAD(P)-binding domain"/>
    <property type="match status" value="1"/>
</dbReference>
<evidence type="ECO:0000313" key="16">
    <source>
        <dbReference type="Proteomes" id="UP000434639"/>
    </source>
</evidence>
<comment type="caution">
    <text evidence="15">The sequence shown here is derived from an EMBL/GenBank/DDBJ whole genome shotgun (WGS) entry which is preliminary data.</text>
</comment>
<evidence type="ECO:0000256" key="7">
    <source>
        <dbReference type="ARBA" id="ARBA00022827"/>
    </source>
</evidence>
<keyword evidence="16" id="KW-1185">Reference proteome</keyword>
<dbReference type="PANTHER" id="PTHR42802:SF1">
    <property type="entry name" value="L-ORNITHINE N(5)-MONOOXYGENASE"/>
    <property type="match status" value="1"/>
</dbReference>
<dbReference type="RefSeq" id="WP_155113787.1">
    <property type="nucleotide sequence ID" value="NZ_WMIB01000026.1"/>
</dbReference>
<gene>
    <name evidence="15" type="ORF">GKZ89_17985</name>
</gene>
<evidence type="ECO:0000313" key="15">
    <source>
        <dbReference type="EMBL" id="MTH55289.1"/>
    </source>
</evidence>
<dbReference type="OrthoDB" id="7527071at2"/>
<evidence type="ECO:0000256" key="14">
    <source>
        <dbReference type="ARBA" id="ARBA00048407"/>
    </source>
</evidence>
<dbReference type="EC" id="1.14.13.59" evidence="4"/>
<comment type="catalytic activity">
    <reaction evidence="14">
        <text>L-lysine + NADPH + O2 = N(6)-hydroxy-L-lysine + NADP(+) + H2O</text>
        <dbReference type="Rhea" id="RHEA:23228"/>
        <dbReference type="ChEBI" id="CHEBI:15377"/>
        <dbReference type="ChEBI" id="CHEBI:15379"/>
        <dbReference type="ChEBI" id="CHEBI:32551"/>
        <dbReference type="ChEBI" id="CHEBI:57783"/>
        <dbReference type="ChEBI" id="CHEBI:57820"/>
        <dbReference type="ChEBI" id="CHEBI:58349"/>
        <dbReference type="EC" id="1.14.13.59"/>
    </reaction>
</comment>
<keyword evidence="7" id="KW-0274">FAD</keyword>
<evidence type="ECO:0000256" key="4">
    <source>
        <dbReference type="ARBA" id="ARBA00013076"/>
    </source>
</evidence>
<dbReference type="EMBL" id="WMIB01000026">
    <property type="protein sequence ID" value="MTH55289.1"/>
    <property type="molecule type" value="Genomic_DNA"/>
</dbReference>
<dbReference type="GO" id="GO:0047091">
    <property type="term" value="F:L-lysine 6-monooxygenase (NADPH) activity"/>
    <property type="evidence" value="ECO:0007669"/>
    <property type="project" value="UniProtKB-EC"/>
</dbReference>
<reference evidence="15 16" key="1">
    <citation type="journal article" date="2017" name="Int. J. Syst. Evol. Microbiol.">
        <title>Bacillus mangrovi sp. nov., isolated from a sediment sample from a mangrove forest.</title>
        <authorList>
            <person name="Gupta V."/>
            <person name="Singh P.K."/>
            <person name="Korpole S."/>
            <person name="Tanuku N.R.S."/>
            <person name="Pinnaka A.K."/>
        </authorList>
    </citation>
    <scope>NUCLEOTIDE SEQUENCE [LARGE SCALE GENOMIC DNA]</scope>
    <source>
        <strain evidence="15 16">KCTC 33872</strain>
    </source>
</reference>
<dbReference type="Proteomes" id="UP000434639">
    <property type="component" value="Unassembled WGS sequence"/>
</dbReference>
<comment type="similarity">
    <text evidence="3">Belongs to the lysine N(6)-hydroxylase/L-ornithine N(5)-oxygenase family.</text>
</comment>